<name>A0A8H3VQM4_VENIN</name>
<evidence type="ECO:0000313" key="2">
    <source>
        <dbReference type="Proteomes" id="UP000490939"/>
    </source>
</evidence>
<dbReference type="SUPFAM" id="SSF55486">
    <property type="entry name" value="Metalloproteases ('zincins'), catalytic domain"/>
    <property type="match status" value="1"/>
</dbReference>
<protein>
    <submittedName>
        <fullName evidence="1">Uncharacterized protein</fullName>
    </submittedName>
</protein>
<organism evidence="1 2">
    <name type="scientific">Venturia inaequalis</name>
    <name type="common">Apple scab fungus</name>
    <dbReference type="NCBI Taxonomy" id="5025"/>
    <lineage>
        <taxon>Eukaryota</taxon>
        <taxon>Fungi</taxon>
        <taxon>Dikarya</taxon>
        <taxon>Ascomycota</taxon>
        <taxon>Pezizomycotina</taxon>
        <taxon>Dothideomycetes</taxon>
        <taxon>Pleosporomycetidae</taxon>
        <taxon>Venturiales</taxon>
        <taxon>Venturiaceae</taxon>
        <taxon>Venturia</taxon>
    </lineage>
</organism>
<comment type="caution">
    <text evidence="1">The sequence shown here is derived from an EMBL/GenBank/DDBJ whole genome shotgun (WGS) entry which is preliminary data.</text>
</comment>
<keyword evidence="2" id="KW-1185">Reference proteome</keyword>
<dbReference type="InterPro" id="IPR024079">
    <property type="entry name" value="MetalloPept_cat_dom_sf"/>
</dbReference>
<dbReference type="Proteomes" id="UP000490939">
    <property type="component" value="Unassembled WGS sequence"/>
</dbReference>
<dbReference type="EMBL" id="WNWR01000066">
    <property type="protein sequence ID" value="KAE9992226.1"/>
    <property type="molecule type" value="Genomic_DNA"/>
</dbReference>
<reference evidence="1 2" key="1">
    <citation type="submission" date="2019-07" db="EMBL/GenBank/DDBJ databases">
        <title>Venturia inaequalis Genome Resource.</title>
        <authorList>
            <person name="Lichtner F.J."/>
        </authorList>
    </citation>
    <scope>NUCLEOTIDE SEQUENCE [LARGE SCALE GENOMIC DNA]</scope>
    <source>
        <strain evidence="1 2">DMI_063113</strain>
    </source>
</reference>
<accession>A0A8H3VQM4</accession>
<dbReference type="GO" id="GO:0008237">
    <property type="term" value="F:metallopeptidase activity"/>
    <property type="evidence" value="ECO:0007669"/>
    <property type="project" value="InterPro"/>
</dbReference>
<evidence type="ECO:0000313" key="1">
    <source>
        <dbReference type="EMBL" id="KAE9992226.1"/>
    </source>
</evidence>
<dbReference type="Gene3D" id="3.40.390.10">
    <property type="entry name" value="Collagenase (Catalytic Domain)"/>
    <property type="match status" value="1"/>
</dbReference>
<sequence length="164" mass="18629">MANLIPHQWSDISLTLLTGAEKNLYIQMSEDPNGDSNFWRNGSILRVFFVPGGNLFQQNYVKSLLANNWELYANIKFEYVTDRRYSDIRVQLEGRDATCSSIVGNRARKVPTPENTLCIGCAPSGHYKYRFRSDQGDVLHEFGHGLGLEHERISVTTDLSDLKS</sequence>
<proteinExistence type="predicted"/>
<gene>
    <name evidence="1" type="ORF">EG327_009724</name>
</gene>
<dbReference type="AlphaFoldDB" id="A0A8H3VQM4"/>